<accession>A0A4U7JH76</accession>
<dbReference type="KEGG" id="rher:EHE19_002010"/>
<proteinExistence type="predicted"/>
<gene>
    <name evidence="1" type="ORF">EHE19_002010</name>
</gene>
<dbReference type="OrthoDB" id="9798386at2"/>
<protein>
    <recommendedName>
        <fullName evidence="3">Peptidase S8/S53 domain-containing protein</fullName>
    </recommendedName>
</protein>
<reference evidence="1 2" key="1">
    <citation type="submission" date="2020-09" db="EMBL/GenBank/DDBJ databases">
        <title>Characterization and genome sequencing of Ruminiclostridium sp. nov. MA18.</title>
        <authorList>
            <person name="Rettenmaier R."/>
            <person name="Kowollik M.-L."/>
            <person name="Liebl W."/>
            <person name="Zverlov V."/>
        </authorList>
    </citation>
    <scope>NUCLEOTIDE SEQUENCE [LARGE SCALE GENOMIC DNA]</scope>
    <source>
        <strain evidence="1 2">MA18</strain>
    </source>
</reference>
<organism evidence="1 2">
    <name type="scientific">Ruminiclostridium herbifermentans</name>
    <dbReference type="NCBI Taxonomy" id="2488810"/>
    <lineage>
        <taxon>Bacteria</taxon>
        <taxon>Bacillati</taxon>
        <taxon>Bacillota</taxon>
        <taxon>Clostridia</taxon>
        <taxon>Eubacteriales</taxon>
        <taxon>Oscillospiraceae</taxon>
        <taxon>Ruminiclostridium</taxon>
    </lineage>
</organism>
<evidence type="ECO:0000313" key="2">
    <source>
        <dbReference type="Proteomes" id="UP000306409"/>
    </source>
</evidence>
<dbReference type="Proteomes" id="UP000306409">
    <property type="component" value="Chromosome"/>
</dbReference>
<dbReference type="EMBL" id="CP061336">
    <property type="protein sequence ID" value="QNU68707.1"/>
    <property type="molecule type" value="Genomic_DNA"/>
</dbReference>
<keyword evidence="2" id="KW-1185">Reference proteome</keyword>
<name>A0A4U7JH76_9FIRM</name>
<dbReference type="AlphaFoldDB" id="A0A4U7JH76"/>
<sequence>MDKAVEEAKEKGIFVVSNSICETYNQEMDFNGLGRDPLADPDDISSYGPGEEWKSRFFMFEKYSNAKEVLLVPMDSRTTASPTGDSDYTFYNVGDIKLSSAYIAGLYALACQVKPEITPQEFWHTALKTGDTTYIINNVINYNYKFGKVVNPKKLIKELMK</sequence>
<evidence type="ECO:0000313" key="1">
    <source>
        <dbReference type="EMBL" id="QNU68707.1"/>
    </source>
</evidence>
<evidence type="ECO:0008006" key="3">
    <source>
        <dbReference type="Google" id="ProtNLM"/>
    </source>
</evidence>